<evidence type="ECO:0000313" key="3">
    <source>
        <dbReference type="Proteomes" id="UP001148614"/>
    </source>
</evidence>
<evidence type="ECO:0000313" key="2">
    <source>
        <dbReference type="EMBL" id="KAJ3558209.1"/>
    </source>
</evidence>
<organism evidence="2 3">
    <name type="scientific">Xylaria arbuscula</name>
    <dbReference type="NCBI Taxonomy" id="114810"/>
    <lineage>
        <taxon>Eukaryota</taxon>
        <taxon>Fungi</taxon>
        <taxon>Dikarya</taxon>
        <taxon>Ascomycota</taxon>
        <taxon>Pezizomycotina</taxon>
        <taxon>Sordariomycetes</taxon>
        <taxon>Xylariomycetidae</taxon>
        <taxon>Xylariales</taxon>
        <taxon>Xylariaceae</taxon>
        <taxon>Xylaria</taxon>
    </lineage>
</organism>
<accession>A0A9W8N636</accession>
<comment type="caution">
    <text evidence="2">The sequence shown here is derived from an EMBL/GenBank/DDBJ whole genome shotgun (WGS) entry which is preliminary data.</text>
</comment>
<dbReference type="VEuPathDB" id="FungiDB:F4678DRAFT_417116"/>
<gene>
    <name evidence="2" type="ORF">NPX13_g9757</name>
</gene>
<feature type="region of interest" description="Disordered" evidence="1">
    <location>
        <begin position="1"/>
        <end position="24"/>
    </location>
</feature>
<dbReference type="Proteomes" id="UP001148614">
    <property type="component" value="Unassembled WGS sequence"/>
</dbReference>
<evidence type="ECO:0000256" key="1">
    <source>
        <dbReference type="SAM" id="MobiDB-lite"/>
    </source>
</evidence>
<dbReference type="EMBL" id="JANPWZ010002507">
    <property type="protein sequence ID" value="KAJ3558209.1"/>
    <property type="molecule type" value="Genomic_DNA"/>
</dbReference>
<protein>
    <submittedName>
        <fullName evidence="2">Uncharacterized protein</fullName>
    </submittedName>
</protein>
<keyword evidence="3" id="KW-1185">Reference proteome</keyword>
<dbReference type="AlphaFoldDB" id="A0A9W8N636"/>
<proteinExistence type="predicted"/>
<sequence>MAGAPEVDGIRGGERDGDEDEEDTLSEEAIVRRAFPILCNFWRLVHEVRWIYYPVAESPPAPLRERLVEYGYRELIAWAETLPSFFLRREQCPHFVIVFHIEADTPPPRTPSSGTTGSSTSPTPMLRCTDPEWHVYLHLCIYGYERLGRTFRISEIVAQGLLTMTMRDTDMTGREAYKIMETMQERGLIHVQPNLEDKIRATFMIDLNLALTNPEAARAENMANDFSDLATFQDLVDLDPVGR</sequence>
<name>A0A9W8N636_9PEZI</name>
<reference evidence="2" key="1">
    <citation type="submission" date="2022-07" db="EMBL/GenBank/DDBJ databases">
        <title>Genome Sequence of Xylaria arbuscula.</title>
        <authorList>
            <person name="Buettner E."/>
        </authorList>
    </citation>
    <scope>NUCLEOTIDE SEQUENCE</scope>
    <source>
        <strain evidence="2">VT107</strain>
    </source>
</reference>